<feature type="domain" description="RING-type" evidence="5">
    <location>
        <begin position="159"/>
        <end position="197"/>
    </location>
</feature>
<name>A0A396ISD6_MEDTR</name>
<evidence type="ECO:0000256" key="1">
    <source>
        <dbReference type="ARBA" id="ARBA00022723"/>
    </source>
</evidence>
<dbReference type="OrthoDB" id="1630758at2759"/>
<keyword evidence="3" id="KW-0862">Zinc</keyword>
<keyword evidence="1" id="KW-0479">Metal-binding</keyword>
<sequence>MHTKISVKIFLVMGKSLFQESLKALEADIQYANTLALGHPRDKEGGCFQMRLSYSPVAPLFLSLVQWTDYRLAGALGLLRILIYVTYGNGKTTISIYERKASIRQFYSIIFPALLQLQKGVTDLEERKQKEVYANRYQKKTDFKDRRESKIDIEREKECGVCLEVKAKVVLPNCCHQMCFKCYREWCLRSQSCPFCRDSLKRVNSGDLWIYTDTSDIVDVGTIFKENCKILFLYIEKLPLIIPDPRHVSYDPFFR</sequence>
<dbReference type="PANTHER" id="PTHR15315:SF75">
    <property type="entry name" value="RING_U-BOX SUPERFAMILY PROTEIN"/>
    <property type="match status" value="1"/>
</dbReference>
<evidence type="ECO:0000313" key="6">
    <source>
        <dbReference type="EMBL" id="RHN67621.1"/>
    </source>
</evidence>
<dbReference type="FunFam" id="3.30.40.10:FF:000660">
    <property type="entry name" value="RING/U-box superfamily protein"/>
    <property type="match status" value="1"/>
</dbReference>
<dbReference type="AlphaFoldDB" id="A0A396ISD6"/>
<dbReference type="PROSITE" id="PS50089">
    <property type="entry name" value="ZF_RING_2"/>
    <property type="match status" value="1"/>
</dbReference>
<proteinExistence type="predicted"/>
<comment type="caution">
    <text evidence="6">The sequence shown here is derived from an EMBL/GenBank/DDBJ whole genome shotgun (WGS) entry which is preliminary data.</text>
</comment>
<dbReference type="GO" id="GO:0008270">
    <property type="term" value="F:zinc ion binding"/>
    <property type="evidence" value="ECO:0007669"/>
    <property type="project" value="UniProtKB-KW"/>
</dbReference>
<dbReference type="SMART" id="SM00184">
    <property type="entry name" value="RING"/>
    <property type="match status" value="1"/>
</dbReference>
<dbReference type="SUPFAM" id="SSF57850">
    <property type="entry name" value="RING/U-box"/>
    <property type="match status" value="1"/>
</dbReference>
<reference evidence="6" key="1">
    <citation type="journal article" date="2018" name="Nat. Plants">
        <title>Whole-genome landscape of Medicago truncatula symbiotic genes.</title>
        <authorList>
            <person name="Pecrix Y."/>
            <person name="Gamas P."/>
            <person name="Carrere S."/>
        </authorList>
    </citation>
    <scope>NUCLEOTIDE SEQUENCE</scope>
    <source>
        <tissue evidence="6">Leaves</tissue>
    </source>
</reference>
<evidence type="ECO:0000259" key="5">
    <source>
        <dbReference type="PROSITE" id="PS50089"/>
    </source>
</evidence>
<keyword evidence="2 4" id="KW-0863">Zinc-finger</keyword>
<dbReference type="EMBL" id="PSQE01000003">
    <property type="protein sequence ID" value="RHN67621.1"/>
    <property type="molecule type" value="Genomic_DNA"/>
</dbReference>
<dbReference type="Gramene" id="rna15828">
    <property type="protein sequence ID" value="RHN67621.1"/>
    <property type="gene ID" value="gene15828"/>
</dbReference>
<dbReference type="InterPro" id="IPR013083">
    <property type="entry name" value="Znf_RING/FYVE/PHD"/>
</dbReference>
<protein>
    <submittedName>
        <fullName evidence="6">Putative transcription factor C2H2 family</fullName>
    </submittedName>
</protein>
<evidence type="ECO:0000256" key="3">
    <source>
        <dbReference type="ARBA" id="ARBA00022833"/>
    </source>
</evidence>
<accession>A0A396ISD6</accession>
<dbReference type="Pfam" id="PF13920">
    <property type="entry name" value="zf-C3HC4_3"/>
    <property type="match status" value="1"/>
</dbReference>
<evidence type="ECO:0000256" key="2">
    <source>
        <dbReference type="ARBA" id="ARBA00022771"/>
    </source>
</evidence>
<dbReference type="PANTHER" id="PTHR15315">
    <property type="entry name" value="RING FINGER PROTEIN 41, 151"/>
    <property type="match status" value="1"/>
</dbReference>
<dbReference type="InterPro" id="IPR017907">
    <property type="entry name" value="Znf_RING_CS"/>
</dbReference>
<organism evidence="6">
    <name type="scientific">Medicago truncatula</name>
    <name type="common">Barrel medic</name>
    <name type="synonym">Medicago tribuloides</name>
    <dbReference type="NCBI Taxonomy" id="3880"/>
    <lineage>
        <taxon>Eukaryota</taxon>
        <taxon>Viridiplantae</taxon>
        <taxon>Streptophyta</taxon>
        <taxon>Embryophyta</taxon>
        <taxon>Tracheophyta</taxon>
        <taxon>Spermatophyta</taxon>
        <taxon>Magnoliopsida</taxon>
        <taxon>eudicotyledons</taxon>
        <taxon>Gunneridae</taxon>
        <taxon>Pentapetalae</taxon>
        <taxon>rosids</taxon>
        <taxon>fabids</taxon>
        <taxon>Fabales</taxon>
        <taxon>Fabaceae</taxon>
        <taxon>Papilionoideae</taxon>
        <taxon>50 kb inversion clade</taxon>
        <taxon>NPAAA clade</taxon>
        <taxon>Hologalegina</taxon>
        <taxon>IRL clade</taxon>
        <taxon>Trifolieae</taxon>
        <taxon>Medicago</taxon>
    </lineage>
</organism>
<evidence type="ECO:0000256" key="4">
    <source>
        <dbReference type="PROSITE-ProRule" id="PRU00175"/>
    </source>
</evidence>
<gene>
    <name evidence="6" type="ORF">MtrunA17_Chr3g0104651</name>
</gene>
<dbReference type="Gene3D" id="3.30.40.10">
    <property type="entry name" value="Zinc/RING finger domain, C3HC4 (zinc finger)"/>
    <property type="match status" value="1"/>
</dbReference>
<dbReference type="Proteomes" id="UP000265566">
    <property type="component" value="Chromosome 3"/>
</dbReference>
<dbReference type="InterPro" id="IPR001841">
    <property type="entry name" value="Znf_RING"/>
</dbReference>
<dbReference type="PROSITE" id="PS00518">
    <property type="entry name" value="ZF_RING_1"/>
    <property type="match status" value="1"/>
</dbReference>